<keyword evidence="1" id="KW-0732">Signal</keyword>
<sequence>MARTIRSARPRTSRRALTSTVAVAAASALLLSACTGGDDASDDGGSDASGGGEELNILVVKHPLTKAMSDMAWVGELEKAADVSITWEEVSADWDQKKSTMLAAGDTPDLIIGANAITDSDLATFRTLFEDLSDDMDALPNVQAMFDEVDGAEAMASQADGAVYALPSWKEFWPQAITRQYINQQWLDTLGLEMPTSWDELFDVLVAFDEQDANGNGDPSDEIPFDWSPVTTTGYGYFQPTALLGSLGLPITAGGGTGYFVEDGEVGNFLADERWKEVLTFLNRAYAAGLVNQNVITQDYSAYQSVARGSGDTASVGFSWGWTASDRFGAQLAPQYASMAPVPAEAGQDAPVTWSYDFENLTANHVVVSAQTKAKAAALRLVNAFYDQDTSVQVLFGDLGTNVTKVDDTTYEVLPPADGQSDPSTWKWTSTLADAGPLWIREDLDVTLPTDLAEAVEQSAPLEEAVANVDPDTDVLPPFLKMSTEDLSTISLNNSTILNLTQTKFAEFVTSGGIDDGWDEYVAQLEASGLEQNIELYQKYYDEYSG</sequence>
<gene>
    <name evidence="2" type="ORF">CXY01_01050</name>
</gene>
<reference evidence="2 3" key="1">
    <citation type="submission" date="2019-07" db="EMBL/GenBank/DDBJ databases">
        <title>Whole genome shotgun sequence of Cellulomonas xylanilytica NBRC 101102.</title>
        <authorList>
            <person name="Hosoyama A."/>
            <person name="Uohara A."/>
            <person name="Ohji S."/>
            <person name="Ichikawa N."/>
        </authorList>
    </citation>
    <scope>NUCLEOTIDE SEQUENCE [LARGE SCALE GENOMIC DNA]</scope>
    <source>
        <strain evidence="2 3">NBRC 101102</strain>
    </source>
</reference>
<keyword evidence="3" id="KW-1185">Reference proteome</keyword>
<dbReference type="PANTHER" id="PTHR43649">
    <property type="entry name" value="ARABINOSE-BINDING PROTEIN-RELATED"/>
    <property type="match status" value="1"/>
</dbReference>
<dbReference type="InterPro" id="IPR050490">
    <property type="entry name" value="Bact_solute-bd_prot1"/>
</dbReference>
<dbReference type="PROSITE" id="PS51257">
    <property type="entry name" value="PROKAR_LIPOPROTEIN"/>
    <property type="match status" value="1"/>
</dbReference>
<evidence type="ECO:0000313" key="3">
    <source>
        <dbReference type="Proteomes" id="UP000321118"/>
    </source>
</evidence>
<evidence type="ECO:0000313" key="2">
    <source>
        <dbReference type="EMBL" id="GEK19585.1"/>
    </source>
</evidence>
<dbReference type="Gene3D" id="3.40.190.10">
    <property type="entry name" value="Periplasmic binding protein-like II"/>
    <property type="match status" value="2"/>
</dbReference>
<dbReference type="OrthoDB" id="3225049at2"/>
<protein>
    <submittedName>
        <fullName evidence="2">ABC transporter substrate-binding protein</fullName>
    </submittedName>
</protein>
<comment type="caution">
    <text evidence="2">The sequence shown here is derived from an EMBL/GenBank/DDBJ whole genome shotgun (WGS) entry which is preliminary data.</text>
</comment>
<dbReference type="Proteomes" id="UP000321118">
    <property type="component" value="Unassembled WGS sequence"/>
</dbReference>
<dbReference type="EMBL" id="BJUB01000001">
    <property type="protein sequence ID" value="GEK19585.1"/>
    <property type="molecule type" value="Genomic_DNA"/>
</dbReference>
<dbReference type="RefSeq" id="WP_146925122.1">
    <property type="nucleotide sequence ID" value="NZ_BJUB01000001.1"/>
</dbReference>
<proteinExistence type="predicted"/>
<dbReference type="AlphaFoldDB" id="A0A510V376"/>
<evidence type="ECO:0000256" key="1">
    <source>
        <dbReference type="ARBA" id="ARBA00022729"/>
    </source>
</evidence>
<dbReference type="SUPFAM" id="SSF53850">
    <property type="entry name" value="Periplasmic binding protein-like II"/>
    <property type="match status" value="1"/>
</dbReference>
<accession>A0A510V376</accession>
<organism evidence="2 3">
    <name type="scientific">Cellulomonas xylanilytica</name>
    <dbReference type="NCBI Taxonomy" id="233583"/>
    <lineage>
        <taxon>Bacteria</taxon>
        <taxon>Bacillati</taxon>
        <taxon>Actinomycetota</taxon>
        <taxon>Actinomycetes</taxon>
        <taxon>Micrococcales</taxon>
        <taxon>Cellulomonadaceae</taxon>
        <taxon>Cellulomonas</taxon>
    </lineage>
</organism>
<name>A0A510V376_9CELL</name>
<dbReference type="PANTHER" id="PTHR43649:SF33">
    <property type="entry name" value="POLYGALACTURONAN_RHAMNOGALACTURONAN-BINDING PROTEIN YTCQ"/>
    <property type="match status" value="1"/>
</dbReference>